<accession>C0PR11</accession>
<keyword evidence="3 5" id="KW-1133">Transmembrane helix</keyword>
<evidence type="ECO:0000313" key="6">
    <source>
        <dbReference type="EMBL" id="ACN40251.1"/>
    </source>
</evidence>
<protein>
    <submittedName>
        <fullName evidence="6">Uncharacterized protein</fullName>
    </submittedName>
</protein>
<dbReference type="InterPro" id="IPR039175">
    <property type="entry name" value="TIM22"/>
</dbReference>
<feature type="transmembrane region" description="Helical" evidence="5">
    <location>
        <begin position="61"/>
        <end position="79"/>
    </location>
</feature>
<comment type="subcellular location">
    <subcellularLocation>
        <location evidence="1">Membrane</location>
        <topology evidence="1">Multi-pass membrane protein</topology>
    </subcellularLocation>
</comment>
<dbReference type="Pfam" id="PF02466">
    <property type="entry name" value="Tim17"/>
    <property type="match status" value="1"/>
</dbReference>
<evidence type="ECO:0000256" key="4">
    <source>
        <dbReference type="ARBA" id="ARBA00023136"/>
    </source>
</evidence>
<evidence type="ECO:0000256" key="3">
    <source>
        <dbReference type="ARBA" id="ARBA00022989"/>
    </source>
</evidence>
<keyword evidence="2 5" id="KW-0812">Transmembrane</keyword>
<evidence type="ECO:0000256" key="2">
    <source>
        <dbReference type="ARBA" id="ARBA00022692"/>
    </source>
</evidence>
<feature type="transmembrane region" description="Helical" evidence="5">
    <location>
        <begin position="91"/>
        <end position="108"/>
    </location>
</feature>
<proteinExistence type="evidence at transcript level"/>
<feature type="transmembrane region" description="Helical" evidence="5">
    <location>
        <begin position="20"/>
        <end position="41"/>
    </location>
</feature>
<dbReference type="PANTHER" id="PTHR14110">
    <property type="entry name" value="MITOCHONDRIAL IMPORT INNER MEMBRANE TRANSLOCASE SUBUNIT TIM22"/>
    <property type="match status" value="1"/>
</dbReference>
<sequence length="156" mass="16462">MDPTEKIRMEDSENLSFKTFSGTMSGFVGGAVWGAVVASWYDVPKVERNVALPGLIRTVKLMGNYGLTFAAIGGVFALTDHVAERFREKKDFWNGAIGGFVAGASVLGLRGRTISSAISAGAALAATAALVDASGQTTRIDNGTVYFPYTVEKSSK</sequence>
<evidence type="ECO:0000256" key="5">
    <source>
        <dbReference type="SAM" id="Phobius"/>
    </source>
</evidence>
<organism evidence="6">
    <name type="scientific">Picea sitchensis</name>
    <name type="common">Sitka spruce</name>
    <name type="synonym">Pinus sitchensis</name>
    <dbReference type="NCBI Taxonomy" id="3332"/>
    <lineage>
        <taxon>Eukaryota</taxon>
        <taxon>Viridiplantae</taxon>
        <taxon>Streptophyta</taxon>
        <taxon>Embryophyta</taxon>
        <taxon>Tracheophyta</taxon>
        <taxon>Spermatophyta</taxon>
        <taxon>Pinopsida</taxon>
        <taxon>Pinidae</taxon>
        <taxon>Conifers I</taxon>
        <taxon>Pinales</taxon>
        <taxon>Pinaceae</taxon>
        <taxon>Picea</taxon>
    </lineage>
</organism>
<name>C0PR11_PICSI</name>
<dbReference type="EMBL" id="BT070750">
    <property type="protein sequence ID" value="ACN40251.1"/>
    <property type="molecule type" value="mRNA"/>
</dbReference>
<dbReference type="GO" id="GO:0009507">
    <property type="term" value="C:chloroplast"/>
    <property type="evidence" value="ECO:0007669"/>
    <property type="project" value="TreeGrafter"/>
</dbReference>
<dbReference type="GO" id="GO:0045039">
    <property type="term" value="P:protein insertion into mitochondrial inner membrane"/>
    <property type="evidence" value="ECO:0007669"/>
    <property type="project" value="InterPro"/>
</dbReference>
<dbReference type="GO" id="GO:0042721">
    <property type="term" value="C:TIM22 mitochondrial import inner membrane insertion complex"/>
    <property type="evidence" value="ECO:0007669"/>
    <property type="project" value="InterPro"/>
</dbReference>
<dbReference type="PANTHER" id="PTHR14110:SF18">
    <property type="entry name" value="OUTER ENVELOPE PORE PROTEIN 16-3, CHLOROPLASTIC_MITOCHONDRIAL"/>
    <property type="match status" value="1"/>
</dbReference>
<reference evidence="6" key="1">
    <citation type="submission" date="2009-02" db="EMBL/GenBank/DDBJ databases">
        <title>Full length sequence-verified cDNA sequences from Sitka spruce (Picea sitchensis).</title>
        <authorList>
            <person name="Reid K.E."/>
            <person name="Liao N."/>
            <person name="Ralph S."/>
            <person name="Kolosova N."/>
            <person name="Oddy C."/>
            <person name="Moore R."/>
            <person name="Mayo M."/>
            <person name="Wagner S."/>
            <person name="King J."/>
            <person name="Yanchuk A."/>
            <person name="Holt R."/>
            <person name="Jones S."/>
            <person name="Marra M."/>
            <person name="Ritland C.E."/>
            <person name="Ritland K."/>
            <person name="Bohlmann J."/>
        </authorList>
    </citation>
    <scope>NUCLEOTIDE SEQUENCE</scope>
    <source>
        <tissue evidence="6">Green portion of the leader tissue</tissue>
    </source>
</reference>
<keyword evidence="4 5" id="KW-0472">Membrane</keyword>
<evidence type="ECO:0000256" key="1">
    <source>
        <dbReference type="ARBA" id="ARBA00004141"/>
    </source>
</evidence>
<dbReference type="AlphaFoldDB" id="C0PR11"/>